<dbReference type="PANTHER" id="PTHR46174:SF1">
    <property type="entry name" value="CXXC-TYPE ZINC FINGER PROTEIN 1"/>
    <property type="match status" value="1"/>
</dbReference>
<keyword evidence="4" id="KW-0862">Zinc</keyword>
<dbReference type="GO" id="GO:0045893">
    <property type="term" value="P:positive regulation of DNA-templated transcription"/>
    <property type="evidence" value="ECO:0007669"/>
    <property type="project" value="TreeGrafter"/>
</dbReference>
<sequence>MGEQLFFAAPEFEALIEWELAALEAEHQAKAVMEHASAAIQRQAAGVTDQQQDAFRRQVTVAMGSLRSVGLLFPQMQEIKRIERALDWCSDAHQRLNERTLSAEFLARLMEQAARLDLSKEMPLTARLEAAKHEVDQWDQDAERVINSQQPIDLRAVAKLLEKGRNLDVQPLHFSELHSMQQMALDLQARTDKIIERSECADLVQRPRYEEAAELADACSEFGRFEPSNFGRLREALAKADSWNTQVLHVFVPVSDISTLSSSAAASQLDAHLETVQYRLRRALTLAKDSSSHEKPAEISQQSPQTPTADVYCVCLRPEEGLMIECDHCKEWYHAQCLNLGPADIGQRQFLCPLCIATAKNDKVQLLEDYPTVNRISRAVEEGRVLELVARTLDPLVTILLDAQTLAPAIRHVLDNKQLVGRRPRSMSIDQPSTDAAAEQKRGRELLLRALLRGLLGLGVNLKQTLLDDLWAELQASATSRPPPSMVTSAVVAAKHNNGSSMAVRQQVEEPMATTSLSPVLNNAYQQQLEELVYLIVNPPAEDRGQGLPAASSVFKTHEENCVCNLYGVDLASNPGMAAEPAISCDVCHEHFHINCVQVPPAAARIILLHQMQRMLNADIDADIPEEPNTYICPGCCVKTGALYPYGEVVFE</sequence>
<organism evidence="8 9">
    <name type="scientific">Coemansia brasiliensis</name>
    <dbReference type="NCBI Taxonomy" id="2650707"/>
    <lineage>
        <taxon>Eukaryota</taxon>
        <taxon>Fungi</taxon>
        <taxon>Fungi incertae sedis</taxon>
        <taxon>Zoopagomycota</taxon>
        <taxon>Kickxellomycotina</taxon>
        <taxon>Kickxellomycetes</taxon>
        <taxon>Kickxellales</taxon>
        <taxon>Kickxellaceae</taxon>
        <taxon>Coemansia</taxon>
    </lineage>
</organism>
<dbReference type="Proteomes" id="UP001139887">
    <property type="component" value="Unassembled WGS sequence"/>
</dbReference>
<dbReference type="EMBL" id="JANBUW010000142">
    <property type="protein sequence ID" value="KAJ2848689.1"/>
    <property type="molecule type" value="Genomic_DNA"/>
</dbReference>
<dbReference type="InterPro" id="IPR001965">
    <property type="entry name" value="Znf_PHD"/>
</dbReference>
<evidence type="ECO:0000256" key="5">
    <source>
        <dbReference type="ARBA" id="ARBA00023242"/>
    </source>
</evidence>
<evidence type="ECO:0000313" key="8">
    <source>
        <dbReference type="EMBL" id="KAJ2848689.1"/>
    </source>
</evidence>
<dbReference type="InterPro" id="IPR013083">
    <property type="entry name" value="Znf_RING/FYVE/PHD"/>
</dbReference>
<protein>
    <recommendedName>
        <fullName evidence="7">PHD-type domain-containing protein</fullName>
    </recommendedName>
</protein>
<dbReference type="InterPro" id="IPR019786">
    <property type="entry name" value="Zinc_finger_PHD-type_CS"/>
</dbReference>
<dbReference type="GO" id="GO:0008270">
    <property type="term" value="F:zinc ion binding"/>
    <property type="evidence" value="ECO:0007669"/>
    <property type="project" value="UniProtKB-KW"/>
</dbReference>
<dbReference type="Pfam" id="PF00628">
    <property type="entry name" value="PHD"/>
    <property type="match status" value="1"/>
</dbReference>
<evidence type="ECO:0000259" key="7">
    <source>
        <dbReference type="PROSITE" id="PS50016"/>
    </source>
</evidence>
<dbReference type="InterPro" id="IPR037869">
    <property type="entry name" value="Spp1/CFP1"/>
</dbReference>
<dbReference type="OrthoDB" id="1678912at2759"/>
<dbReference type="PANTHER" id="PTHR46174">
    <property type="entry name" value="CXXC-TYPE ZINC FINGER PROTEIN 1"/>
    <property type="match status" value="1"/>
</dbReference>
<comment type="subcellular location">
    <subcellularLocation>
        <location evidence="1">Nucleus</location>
    </subcellularLocation>
</comment>
<evidence type="ECO:0000256" key="3">
    <source>
        <dbReference type="ARBA" id="ARBA00022771"/>
    </source>
</evidence>
<comment type="caution">
    <text evidence="8">The sequence shown here is derived from an EMBL/GenBank/DDBJ whole genome shotgun (WGS) entry which is preliminary data.</text>
</comment>
<dbReference type="Pfam" id="PF08429">
    <property type="entry name" value="PLU-1"/>
    <property type="match status" value="1"/>
</dbReference>
<name>A0A9W8IEK5_9FUNG</name>
<reference evidence="8" key="1">
    <citation type="submission" date="2022-07" db="EMBL/GenBank/DDBJ databases">
        <title>Phylogenomic reconstructions and comparative analyses of Kickxellomycotina fungi.</title>
        <authorList>
            <person name="Reynolds N.K."/>
            <person name="Stajich J.E."/>
            <person name="Barry K."/>
            <person name="Grigoriev I.V."/>
            <person name="Crous P."/>
            <person name="Smith M.E."/>
        </authorList>
    </citation>
    <scope>NUCLEOTIDE SEQUENCE</scope>
    <source>
        <strain evidence="8">NRRL 1566</strain>
    </source>
</reference>
<keyword evidence="2" id="KW-0479">Metal-binding</keyword>
<proteinExistence type="predicted"/>
<gene>
    <name evidence="8" type="ORF">IWW36_003151</name>
</gene>
<dbReference type="Gene3D" id="3.30.40.10">
    <property type="entry name" value="Zinc/RING finger domain, C3HC4 (zinc finger)"/>
    <property type="match status" value="2"/>
</dbReference>
<evidence type="ECO:0000313" key="9">
    <source>
        <dbReference type="Proteomes" id="UP001139887"/>
    </source>
</evidence>
<feature type="domain" description="PHD-type" evidence="7">
    <location>
        <begin position="310"/>
        <end position="358"/>
    </location>
</feature>
<dbReference type="GO" id="GO:0048188">
    <property type="term" value="C:Set1C/COMPASS complex"/>
    <property type="evidence" value="ECO:0007669"/>
    <property type="project" value="InterPro"/>
</dbReference>
<accession>A0A9W8IEK5</accession>
<dbReference type="InterPro" id="IPR019787">
    <property type="entry name" value="Znf_PHD-finger"/>
</dbReference>
<keyword evidence="5" id="KW-0539">Nucleus</keyword>
<dbReference type="SUPFAM" id="SSF57903">
    <property type="entry name" value="FYVE/PHD zinc finger"/>
    <property type="match status" value="2"/>
</dbReference>
<keyword evidence="3 6" id="KW-0863">Zinc-finger</keyword>
<dbReference type="InterPro" id="IPR011011">
    <property type="entry name" value="Znf_FYVE_PHD"/>
</dbReference>
<dbReference type="PROSITE" id="PS01359">
    <property type="entry name" value="ZF_PHD_1"/>
    <property type="match status" value="2"/>
</dbReference>
<dbReference type="AlphaFoldDB" id="A0A9W8IEK5"/>
<dbReference type="InterPro" id="IPR013637">
    <property type="entry name" value="Lys_sp_deMease-like_dom"/>
</dbReference>
<dbReference type="PROSITE" id="PS50016">
    <property type="entry name" value="ZF_PHD_2"/>
    <property type="match status" value="1"/>
</dbReference>
<evidence type="ECO:0000256" key="6">
    <source>
        <dbReference type="PROSITE-ProRule" id="PRU00146"/>
    </source>
</evidence>
<evidence type="ECO:0000256" key="4">
    <source>
        <dbReference type="ARBA" id="ARBA00022833"/>
    </source>
</evidence>
<evidence type="ECO:0000256" key="1">
    <source>
        <dbReference type="ARBA" id="ARBA00004123"/>
    </source>
</evidence>
<evidence type="ECO:0000256" key="2">
    <source>
        <dbReference type="ARBA" id="ARBA00022723"/>
    </source>
</evidence>
<dbReference type="SMART" id="SM00249">
    <property type="entry name" value="PHD"/>
    <property type="match status" value="2"/>
</dbReference>
<keyword evidence="9" id="KW-1185">Reference proteome</keyword>